<dbReference type="AlphaFoldDB" id="A0A9X3AHU5"/>
<feature type="domain" description="HTH cro/C1-type" evidence="1">
    <location>
        <begin position="15"/>
        <end position="70"/>
    </location>
</feature>
<protein>
    <submittedName>
        <fullName evidence="2">Helix-turn-helix transcriptional regulator</fullName>
    </submittedName>
</protein>
<accession>A0A9X3AHU5</accession>
<dbReference type="InterPro" id="IPR001387">
    <property type="entry name" value="Cro/C1-type_HTH"/>
</dbReference>
<dbReference type="Pfam" id="PF13560">
    <property type="entry name" value="HTH_31"/>
    <property type="match status" value="1"/>
</dbReference>
<comment type="caution">
    <text evidence="2">The sequence shown here is derived from an EMBL/GenBank/DDBJ whole genome shotgun (WGS) entry which is preliminary data.</text>
</comment>
<evidence type="ECO:0000313" key="3">
    <source>
        <dbReference type="Proteomes" id="UP001141259"/>
    </source>
</evidence>
<dbReference type="EMBL" id="JANYMP010000019">
    <property type="protein sequence ID" value="MCS7481621.1"/>
    <property type="molecule type" value="Genomic_DNA"/>
</dbReference>
<name>A0A9X3AHU5_9PSEU</name>
<dbReference type="CDD" id="cd00093">
    <property type="entry name" value="HTH_XRE"/>
    <property type="match status" value="1"/>
</dbReference>
<dbReference type="GO" id="GO:0003677">
    <property type="term" value="F:DNA binding"/>
    <property type="evidence" value="ECO:0007669"/>
    <property type="project" value="InterPro"/>
</dbReference>
<sequence length="275" mass="31146">MTRPPFRRRKLGRRLRQMREEAGMSIDEAALVLDKKRTSMYRIEAGESRVDVHLARSMMDVYDIYAPTLLEDVRYALQPGWWTTFGLQELGYVDVETEASVVREFALVRLPGLLQTEHYMRAVFDASSLNRTKSELLNQVKVRMIRQRRLVDEEKPLSLVALIDEIALRPNIGDAEVVRDQLGYLVMAAELPTVSLRVLPRSAGAHTGQAAGAFTIVEFSDPEDNPMLYVEYATGAIHIEEEAEVSRARLLHDHLLGRALSSEDSVALIERILAE</sequence>
<gene>
    <name evidence="2" type="ORF">NZH93_32600</name>
</gene>
<dbReference type="Pfam" id="PF19054">
    <property type="entry name" value="DUF5753"/>
    <property type="match status" value="1"/>
</dbReference>
<keyword evidence="3" id="KW-1185">Reference proteome</keyword>
<proteinExistence type="predicted"/>
<organism evidence="2 3">
    <name type="scientific">Umezawaea endophytica</name>
    <dbReference type="NCBI Taxonomy" id="1654476"/>
    <lineage>
        <taxon>Bacteria</taxon>
        <taxon>Bacillati</taxon>
        <taxon>Actinomycetota</taxon>
        <taxon>Actinomycetes</taxon>
        <taxon>Pseudonocardiales</taxon>
        <taxon>Pseudonocardiaceae</taxon>
        <taxon>Umezawaea</taxon>
    </lineage>
</organism>
<dbReference type="SUPFAM" id="SSF47413">
    <property type="entry name" value="lambda repressor-like DNA-binding domains"/>
    <property type="match status" value="1"/>
</dbReference>
<dbReference type="InterPro" id="IPR043917">
    <property type="entry name" value="DUF5753"/>
</dbReference>
<evidence type="ECO:0000313" key="2">
    <source>
        <dbReference type="EMBL" id="MCS7481621.1"/>
    </source>
</evidence>
<dbReference type="Proteomes" id="UP001141259">
    <property type="component" value="Unassembled WGS sequence"/>
</dbReference>
<evidence type="ECO:0000259" key="1">
    <source>
        <dbReference type="PROSITE" id="PS50943"/>
    </source>
</evidence>
<dbReference type="PROSITE" id="PS50943">
    <property type="entry name" value="HTH_CROC1"/>
    <property type="match status" value="1"/>
</dbReference>
<reference evidence="2" key="1">
    <citation type="submission" date="2022-08" db="EMBL/GenBank/DDBJ databases">
        <authorList>
            <person name="Tistechok S."/>
            <person name="Samborskyy M."/>
            <person name="Roman I."/>
        </authorList>
    </citation>
    <scope>NUCLEOTIDE SEQUENCE</scope>
    <source>
        <strain evidence="2">DSM 103496</strain>
    </source>
</reference>
<dbReference type="Gene3D" id="1.10.260.40">
    <property type="entry name" value="lambda repressor-like DNA-binding domains"/>
    <property type="match status" value="1"/>
</dbReference>
<dbReference type="SMART" id="SM00530">
    <property type="entry name" value="HTH_XRE"/>
    <property type="match status" value="1"/>
</dbReference>
<dbReference type="InterPro" id="IPR010982">
    <property type="entry name" value="Lambda_DNA-bd_dom_sf"/>
</dbReference>